<feature type="region of interest" description="Disordered" evidence="1">
    <location>
        <begin position="144"/>
        <end position="163"/>
    </location>
</feature>
<dbReference type="Gene3D" id="1.10.530.10">
    <property type="match status" value="1"/>
</dbReference>
<gene>
    <name evidence="3" type="ORF">EXU32_07850</name>
</gene>
<feature type="domain" description="LysM" evidence="2">
    <location>
        <begin position="33"/>
        <end position="77"/>
    </location>
</feature>
<evidence type="ECO:0000256" key="1">
    <source>
        <dbReference type="SAM" id="MobiDB-lite"/>
    </source>
</evidence>
<evidence type="ECO:0000259" key="2">
    <source>
        <dbReference type="PROSITE" id="PS51782"/>
    </source>
</evidence>
<organism evidence="3 4">
    <name type="scientific">Janibacter limosus</name>
    <dbReference type="NCBI Taxonomy" id="53458"/>
    <lineage>
        <taxon>Bacteria</taxon>
        <taxon>Bacillati</taxon>
        <taxon>Actinomycetota</taxon>
        <taxon>Actinomycetes</taxon>
        <taxon>Micrococcales</taxon>
        <taxon>Intrasporangiaceae</taxon>
        <taxon>Janibacter</taxon>
    </lineage>
</organism>
<dbReference type="KEGG" id="jli:EXU32_07850"/>
<dbReference type="PANTHER" id="PTHR33734">
    <property type="entry name" value="LYSM DOMAIN-CONTAINING GPI-ANCHORED PROTEIN 2"/>
    <property type="match status" value="1"/>
</dbReference>
<protein>
    <submittedName>
        <fullName evidence="3">LysM peptidoglycan-binding domain-containing protein</fullName>
    </submittedName>
</protein>
<sequence length="388" mass="41633">MVLPLLVTAPAMPVVAEIDQTAETTAHASQGTPNHTVRAGETIYDIAARYHVSPAALLSRNHLSAQAFIQPGQKLRVPGRTASTSPSQTTSKPARSGSTRSYVVRSGDTLTGIAARHRMSVERLRSLNDLSDRFIRPGEKLRVSGTTAKPAKRATSSSRATTSRYTVRDGETLTGIAARHHMSLARLAKLNGISSKEFIHAGTTLKVTGSTTSTSPATHAKKKTTATKKKNNTFAGRTYSDAIVDAAHRNRSTLAGRAVPSRAETKAKITRISRQHGLDPSIALAISYQESGWDQRQVSVANAVGAMQVIPSTGEWTSQLAGRQLDLLDTDDNITAGVLLLKVLTEQADSTSEAIAGYYQGLASVESNGMYGDTKQYVQNVKALRRRM</sequence>
<dbReference type="Pfam" id="PF01464">
    <property type="entry name" value="SLT"/>
    <property type="match status" value="1"/>
</dbReference>
<dbReference type="OrthoDB" id="5244690at2"/>
<feature type="domain" description="LysM" evidence="2">
    <location>
        <begin position="100"/>
        <end position="143"/>
    </location>
</feature>
<evidence type="ECO:0000313" key="4">
    <source>
        <dbReference type="Proteomes" id="UP000290408"/>
    </source>
</evidence>
<dbReference type="SUPFAM" id="SSF54106">
    <property type="entry name" value="LysM domain"/>
    <property type="match status" value="3"/>
</dbReference>
<reference evidence="3 4" key="1">
    <citation type="submission" date="2019-02" db="EMBL/GenBank/DDBJ databases">
        <title>Genomic data mining of an Antarctic deep-sea actinobacterium, Janibacterlimosus P3-3-X1.</title>
        <authorList>
            <person name="Liao L."/>
            <person name="Chen B."/>
        </authorList>
    </citation>
    <scope>NUCLEOTIDE SEQUENCE [LARGE SCALE GENOMIC DNA]</scope>
    <source>
        <strain evidence="3 4">P3-3-X1</strain>
    </source>
</reference>
<dbReference type="SMART" id="SM00257">
    <property type="entry name" value="LysM"/>
    <property type="match status" value="3"/>
</dbReference>
<feature type="compositionally biased region" description="Polar residues" evidence="1">
    <location>
        <begin position="81"/>
        <end position="101"/>
    </location>
</feature>
<dbReference type="InterPro" id="IPR036779">
    <property type="entry name" value="LysM_dom_sf"/>
</dbReference>
<feature type="region of interest" description="Disordered" evidence="1">
    <location>
        <begin position="72"/>
        <end position="101"/>
    </location>
</feature>
<dbReference type="Pfam" id="PF01476">
    <property type="entry name" value="LysM"/>
    <property type="match status" value="3"/>
</dbReference>
<dbReference type="InterPro" id="IPR023346">
    <property type="entry name" value="Lysozyme-like_dom_sf"/>
</dbReference>
<dbReference type="PANTHER" id="PTHR33734:SF22">
    <property type="entry name" value="MEMBRANE-BOUND LYTIC MUREIN TRANSGLYCOSYLASE D"/>
    <property type="match status" value="1"/>
</dbReference>
<name>A0A4P6MXJ3_9MICO</name>
<dbReference type="InterPro" id="IPR018392">
    <property type="entry name" value="LysM"/>
</dbReference>
<feature type="domain" description="LysM" evidence="2">
    <location>
        <begin position="163"/>
        <end position="207"/>
    </location>
</feature>
<proteinExistence type="predicted"/>
<dbReference type="Proteomes" id="UP000290408">
    <property type="component" value="Chromosome"/>
</dbReference>
<dbReference type="GO" id="GO:0008932">
    <property type="term" value="F:lytic endotransglycosylase activity"/>
    <property type="evidence" value="ECO:0007669"/>
    <property type="project" value="TreeGrafter"/>
</dbReference>
<feature type="compositionally biased region" description="Low complexity" evidence="1">
    <location>
        <begin position="146"/>
        <end position="163"/>
    </location>
</feature>
<dbReference type="AlphaFoldDB" id="A0A4P6MXJ3"/>
<dbReference type="STRING" id="1216970.GCA_001570985_03235"/>
<dbReference type="CDD" id="cd00118">
    <property type="entry name" value="LysM"/>
    <property type="match status" value="3"/>
</dbReference>
<dbReference type="InterPro" id="IPR008258">
    <property type="entry name" value="Transglycosylase_SLT_dom_1"/>
</dbReference>
<dbReference type="EMBL" id="CP036164">
    <property type="protein sequence ID" value="QBF46173.1"/>
    <property type="molecule type" value="Genomic_DNA"/>
</dbReference>
<evidence type="ECO:0000313" key="3">
    <source>
        <dbReference type="EMBL" id="QBF46173.1"/>
    </source>
</evidence>
<accession>A0A4P6MXJ3</accession>
<keyword evidence="4" id="KW-1185">Reference proteome</keyword>
<dbReference type="SUPFAM" id="SSF53955">
    <property type="entry name" value="Lysozyme-like"/>
    <property type="match status" value="1"/>
</dbReference>
<dbReference type="Gene3D" id="3.10.350.10">
    <property type="entry name" value="LysM domain"/>
    <property type="match status" value="3"/>
</dbReference>
<dbReference type="PROSITE" id="PS51782">
    <property type="entry name" value="LYSM"/>
    <property type="match status" value="3"/>
</dbReference>